<proteinExistence type="predicted"/>
<dbReference type="AlphaFoldDB" id="A0AAW2TS68"/>
<feature type="region of interest" description="Disordered" evidence="1">
    <location>
        <begin position="32"/>
        <end position="126"/>
    </location>
</feature>
<feature type="compositionally biased region" description="Low complexity" evidence="1">
    <location>
        <begin position="68"/>
        <end position="79"/>
    </location>
</feature>
<accession>A0AAW2TS68</accession>
<sequence>MKDHLDHDEEECREGKEQVTKVEAVHHDLHNIINKRKGKAVVTNDEHSNVSATKEAHDNKDEGKGSETKVTQTTSSSQKSNEKGYDRTDGSNANDMPVTQIVGDHANNQADDAGSSDDALQTTESG</sequence>
<feature type="compositionally biased region" description="Basic and acidic residues" evidence="1">
    <location>
        <begin position="44"/>
        <end position="67"/>
    </location>
</feature>
<protein>
    <submittedName>
        <fullName evidence="2">Uncharacterized protein</fullName>
    </submittedName>
</protein>
<feature type="region of interest" description="Disordered" evidence="1">
    <location>
        <begin position="1"/>
        <end position="20"/>
    </location>
</feature>
<organism evidence="2">
    <name type="scientific">Sesamum latifolium</name>
    <dbReference type="NCBI Taxonomy" id="2727402"/>
    <lineage>
        <taxon>Eukaryota</taxon>
        <taxon>Viridiplantae</taxon>
        <taxon>Streptophyta</taxon>
        <taxon>Embryophyta</taxon>
        <taxon>Tracheophyta</taxon>
        <taxon>Spermatophyta</taxon>
        <taxon>Magnoliopsida</taxon>
        <taxon>eudicotyledons</taxon>
        <taxon>Gunneridae</taxon>
        <taxon>Pentapetalae</taxon>
        <taxon>asterids</taxon>
        <taxon>lamiids</taxon>
        <taxon>Lamiales</taxon>
        <taxon>Pedaliaceae</taxon>
        <taxon>Sesamum</taxon>
    </lineage>
</organism>
<gene>
    <name evidence="2" type="ORF">Slati_3956000</name>
</gene>
<name>A0AAW2TS68_9LAMI</name>
<dbReference type="EMBL" id="JACGWN010000014">
    <property type="protein sequence ID" value="KAL0406421.1"/>
    <property type="molecule type" value="Genomic_DNA"/>
</dbReference>
<reference evidence="2" key="1">
    <citation type="submission" date="2020-06" db="EMBL/GenBank/DDBJ databases">
        <authorList>
            <person name="Li T."/>
            <person name="Hu X."/>
            <person name="Zhang T."/>
            <person name="Song X."/>
            <person name="Zhang H."/>
            <person name="Dai N."/>
            <person name="Sheng W."/>
            <person name="Hou X."/>
            <person name="Wei L."/>
        </authorList>
    </citation>
    <scope>NUCLEOTIDE SEQUENCE</scope>
    <source>
        <strain evidence="2">KEN1</strain>
        <tissue evidence="2">Leaf</tissue>
    </source>
</reference>
<evidence type="ECO:0000256" key="1">
    <source>
        <dbReference type="SAM" id="MobiDB-lite"/>
    </source>
</evidence>
<feature type="compositionally biased region" description="Basic and acidic residues" evidence="1">
    <location>
        <begin position="80"/>
        <end position="89"/>
    </location>
</feature>
<comment type="caution">
    <text evidence="2">The sequence shown here is derived from an EMBL/GenBank/DDBJ whole genome shotgun (WGS) entry which is preliminary data.</text>
</comment>
<reference evidence="2" key="2">
    <citation type="journal article" date="2024" name="Plant">
        <title>Genomic evolution and insights into agronomic trait innovations of Sesamum species.</title>
        <authorList>
            <person name="Miao H."/>
            <person name="Wang L."/>
            <person name="Qu L."/>
            <person name="Liu H."/>
            <person name="Sun Y."/>
            <person name="Le M."/>
            <person name="Wang Q."/>
            <person name="Wei S."/>
            <person name="Zheng Y."/>
            <person name="Lin W."/>
            <person name="Duan Y."/>
            <person name="Cao H."/>
            <person name="Xiong S."/>
            <person name="Wang X."/>
            <person name="Wei L."/>
            <person name="Li C."/>
            <person name="Ma Q."/>
            <person name="Ju M."/>
            <person name="Zhao R."/>
            <person name="Li G."/>
            <person name="Mu C."/>
            <person name="Tian Q."/>
            <person name="Mei H."/>
            <person name="Zhang T."/>
            <person name="Gao T."/>
            <person name="Zhang H."/>
        </authorList>
    </citation>
    <scope>NUCLEOTIDE SEQUENCE</scope>
    <source>
        <strain evidence="2">KEN1</strain>
    </source>
</reference>
<evidence type="ECO:0000313" key="2">
    <source>
        <dbReference type="EMBL" id="KAL0406421.1"/>
    </source>
</evidence>